<sequence length="329" mass="35870">MANQPEGRWNACLLCLLILAGMLVHGCDDDHHNNLKENSPAKQISMDHPEIMQLLFRPIQVAKNTPPEGAIDIDVPVADGVTIACRLYGHAPSSSTLIFFHGNGEIIPDYDEIGPSYVREGLNFLVAEYRGYGWSTGTPLTSTLLPDSNAVFLFLTQWLKQQGYTGALFVMGRSLGSASAIDVAVNHSDELTGLIIESGFAKTLPLAKMLGVDLAVMGITEEQGFNNSGKIARFTKPTFILHGQYDQLIPLWQAETLQAESGAKNKELQIVPGADHNSLIAVAGPLYFQAIRKFVDKAAGTAPDWRERRRQFKAQQAARQAQQAAGNTP</sequence>
<accession>A0A7U4DP40</accession>
<evidence type="ECO:0000256" key="2">
    <source>
        <dbReference type="SAM" id="SignalP"/>
    </source>
</evidence>
<evidence type="ECO:0000313" key="5">
    <source>
        <dbReference type="Proteomes" id="UP000006365"/>
    </source>
</evidence>
<evidence type="ECO:0000256" key="1">
    <source>
        <dbReference type="SAM" id="MobiDB-lite"/>
    </source>
</evidence>
<reference evidence="4 5" key="1">
    <citation type="journal article" date="2011" name="Stand. Genomic Sci.">
        <title>Complete genome sequence of Desulfobulbus propionicus type strain (1pr3).</title>
        <authorList>
            <person name="Pagani I."/>
            <person name="Lapidus A."/>
            <person name="Nolan M."/>
            <person name="Lucas S."/>
            <person name="Hammon N."/>
            <person name="Deshpande S."/>
            <person name="Cheng J.F."/>
            <person name="Chertkov O."/>
            <person name="Davenport K."/>
            <person name="Tapia R."/>
            <person name="Han C."/>
            <person name="Goodwin L."/>
            <person name="Pitluck S."/>
            <person name="Liolios K."/>
            <person name="Mavromatis K."/>
            <person name="Ivanova N."/>
            <person name="Mikhailova N."/>
            <person name="Pati A."/>
            <person name="Chen A."/>
            <person name="Palaniappan K."/>
            <person name="Land M."/>
            <person name="Hauser L."/>
            <person name="Chang Y.J."/>
            <person name="Jeffries C.D."/>
            <person name="Detter J.C."/>
            <person name="Brambilla E."/>
            <person name="Kannan K.P."/>
            <person name="Djao O.D."/>
            <person name="Rohde M."/>
            <person name="Pukall R."/>
            <person name="Spring S."/>
            <person name="Goker M."/>
            <person name="Sikorski J."/>
            <person name="Woyke T."/>
            <person name="Bristow J."/>
            <person name="Eisen J.A."/>
            <person name="Markowitz V."/>
            <person name="Hugenholtz P."/>
            <person name="Kyrpides N.C."/>
            <person name="Klenk H.P."/>
        </authorList>
    </citation>
    <scope>NUCLEOTIDE SEQUENCE [LARGE SCALE GENOMIC DNA]</scope>
    <source>
        <strain evidence="5">ATCC 33891 / DSM 2032 / 1pr3</strain>
    </source>
</reference>
<keyword evidence="5" id="KW-1185">Reference proteome</keyword>
<dbReference type="RefSeq" id="WP_015724163.1">
    <property type="nucleotide sequence ID" value="NC_014972.1"/>
</dbReference>
<dbReference type="AlphaFoldDB" id="A0A7U4DP40"/>
<dbReference type="Proteomes" id="UP000006365">
    <property type="component" value="Chromosome"/>
</dbReference>
<dbReference type="Pfam" id="PF12146">
    <property type="entry name" value="Hydrolase_4"/>
    <property type="match status" value="1"/>
</dbReference>
<dbReference type="InterPro" id="IPR022742">
    <property type="entry name" value="Hydrolase_4"/>
</dbReference>
<organism evidence="4 5">
    <name type="scientific">Desulfobulbus propionicus (strain ATCC 33891 / DSM 2032 / VKM B-1956 / 1pr3)</name>
    <dbReference type="NCBI Taxonomy" id="577650"/>
    <lineage>
        <taxon>Bacteria</taxon>
        <taxon>Pseudomonadati</taxon>
        <taxon>Thermodesulfobacteriota</taxon>
        <taxon>Desulfobulbia</taxon>
        <taxon>Desulfobulbales</taxon>
        <taxon>Desulfobulbaceae</taxon>
        <taxon>Desulfobulbus</taxon>
    </lineage>
</organism>
<dbReference type="EMBL" id="CP002364">
    <property type="protein sequence ID" value="ADW17622.1"/>
    <property type="molecule type" value="Genomic_DNA"/>
</dbReference>
<keyword evidence="2" id="KW-0732">Signal</keyword>
<evidence type="ECO:0000259" key="3">
    <source>
        <dbReference type="Pfam" id="PF12146"/>
    </source>
</evidence>
<feature type="domain" description="Serine aminopeptidase S33" evidence="3">
    <location>
        <begin position="94"/>
        <end position="202"/>
    </location>
</feature>
<protein>
    <submittedName>
        <fullName evidence="4">Temperature sensitive supressor</fullName>
    </submittedName>
</protein>
<feature type="signal peptide" evidence="2">
    <location>
        <begin position="1"/>
        <end position="26"/>
    </location>
</feature>
<feature type="region of interest" description="Disordered" evidence="1">
    <location>
        <begin position="309"/>
        <end position="329"/>
    </location>
</feature>
<evidence type="ECO:0000313" key="4">
    <source>
        <dbReference type="EMBL" id="ADW17622.1"/>
    </source>
</evidence>
<dbReference type="Gene3D" id="3.40.50.1820">
    <property type="entry name" value="alpha/beta hydrolase"/>
    <property type="match status" value="2"/>
</dbReference>
<dbReference type="PANTHER" id="PTHR12277:SF81">
    <property type="entry name" value="PROTEIN ABHD13"/>
    <property type="match status" value="1"/>
</dbReference>
<dbReference type="InterPro" id="IPR029058">
    <property type="entry name" value="AB_hydrolase_fold"/>
</dbReference>
<dbReference type="SUPFAM" id="SSF53474">
    <property type="entry name" value="alpha/beta-Hydrolases"/>
    <property type="match status" value="1"/>
</dbReference>
<proteinExistence type="predicted"/>
<name>A0A7U4DP40_DESPD</name>
<dbReference type="PANTHER" id="PTHR12277">
    <property type="entry name" value="ALPHA/BETA HYDROLASE DOMAIN-CONTAINING PROTEIN"/>
    <property type="match status" value="1"/>
</dbReference>
<feature type="chain" id="PRO_5031059887" evidence="2">
    <location>
        <begin position="27"/>
        <end position="329"/>
    </location>
</feature>
<gene>
    <name evidence="4" type="ordered locus">Despr_1467</name>
</gene>
<feature type="compositionally biased region" description="Low complexity" evidence="1">
    <location>
        <begin position="313"/>
        <end position="329"/>
    </location>
</feature>
<dbReference type="KEGG" id="dpr:Despr_1467"/>